<gene>
    <name evidence="2" type="ORF">N7463_010052</name>
</gene>
<name>A0A9W9XJV3_9EURO</name>
<protein>
    <submittedName>
        <fullName evidence="2">Major facilitator superfamily domain general substrate transporter</fullName>
    </submittedName>
</protein>
<dbReference type="OrthoDB" id="3437405at2759"/>
<feature type="region of interest" description="Disordered" evidence="1">
    <location>
        <begin position="578"/>
        <end position="609"/>
    </location>
</feature>
<dbReference type="Proteomes" id="UP001149954">
    <property type="component" value="Unassembled WGS sequence"/>
</dbReference>
<evidence type="ECO:0000256" key="1">
    <source>
        <dbReference type="SAM" id="MobiDB-lite"/>
    </source>
</evidence>
<proteinExistence type="predicted"/>
<evidence type="ECO:0000313" key="2">
    <source>
        <dbReference type="EMBL" id="KAJ5493965.1"/>
    </source>
</evidence>
<accession>A0A9W9XJV3</accession>
<dbReference type="AlphaFoldDB" id="A0A9W9XJV3"/>
<reference evidence="2" key="2">
    <citation type="journal article" date="2023" name="IMA Fungus">
        <title>Comparative genomic study of the Penicillium genus elucidates a diverse pangenome and 15 lateral gene transfer events.</title>
        <authorList>
            <person name="Petersen C."/>
            <person name="Sorensen T."/>
            <person name="Nielsen M.R."/>
            <person name="Sondergaard T.E."/>
            <person name="Sorensen J.L."/>
            <person name="Fitzpatrick D.A."/>
            <person name="Frisvad J.C."/>
            <person name="Nielsen K.L."/>
        </authorList>
    </citation>
    <scope>NUCLEOTIDE SEQUENCE</scope>
    <source>
        <strain evidence="2">IBT 29495</strain>
    </source>
</reference>
<organism evidence="2 3">
    <name type="scientific">Penicillium fimorum</name>
    <dbReference type="NCBI Taxonomy" id="1882269"/>
    <lineage>
        <taxon>Eukaryota</taxon>
        <taxon>Fungi</taxon>
        <taxon>Dikarya</taxon>
        <taxon>Ascomycota</taxon>
        <taxon>Pezizomycotina</taxon>
        <taxon>Eurotiomycetes</taxon>
        <taxon>Eurotiomycetidae</taxon>
        <taxon>Eurotiales</taxon>
        <taxon>Aspergillaceae</taxon>
        <taxon>Penicillium</taxon>
    </lineage>
</organism>
<dbReference type="EMBL" id="JAPWDS010000006">
    <property type="protein sequence ID" value="KAJ5493965.1"/>
    <property type="molecule type" value="Genomic_DNA"/>
</dbReference>
<sequence length="692" mass="78108">MYSHIESQGTAVTIAHFKAQSLPVAPVRGRSFLAQPGPKLPPGSDGESMMIRVMSRIGSERDSNRLCLVGKNIQVLKSRLWEGVIPLTEQLWQEKGLDRPEHFDFACQHLTAVIAVFQYLNEPTVRLHLRDTFNYIYEHWTALDTVLNKLREEQGEKPVSVAALWTCYMAAHFEMMTERAHRWVAVHVNTLRAPLMRTLLEYRRPGEELGGEPDAIQWKITDSLHMLAEIMGSADFTIMIPMNGYKGYFADPPRAGPTALHAANLLARSKAYHERLKLLTREAISLHGVEFRGLNPTSGQMYHSISQSQSEGQNKLRKEMRGAPLEPVPREPWIAVTASKIKSGKKNGKEEKYGLAVYRLTYGQTDSEWTEFVRKVKAHVSNWGKGQTGSIFIKEDLKLHWLDGKELGIAEGDIDAAKEHFNTIIDGDDDWSMLQKDAFLVIDSASFASYTTDSYGPATSQLNRGDFTGFLLAIDPTFDLKEGIERPNESPGYNGQMRILGSLVWSDLYSLQAAQTCLLEDYWPLASEHPNMVYVGPTIPWQRFIWQNHSEMRWDLIRAVVDHLKYNPGMPPMPPVQACATPPATTTAASTDAPPTSSIPSSTPPAERDPLNAALRAYMLTEFQRYLRHEGQPRQAAMVDELLNLQPGEEPDGARLRQLVDDEDERQEQRRRDGLGEDDETLEEYQPNCPLQ</sequence>
<reference evidence="2" key="1">
    <citation type="submission" date="2022-12" db="EMBL/GenBank/DDBJ databases">
        <authorList>
            <person name="Petersen C."/>
        </authorList>
    </citation>
    <scope>NUCLEOTIDE SEQUENCE</scope>
    <source>
        <strain evidence="2">IBT 29495</strain>
    </source>
</reference>
<evidence type="ECO:0000313" key="3">
    <source>
        <dbReference type="Proteomes" id="UP001149954"/>
    </source>
</evidence>
<feature type="compositionally biased region" description="Low complexity" evidence="1">
    <location>
        <begin position="578"/>
        <end position="605"/>
    </location>
</feature>
<keyword evidence="3" id="KW-1185">Reference proteome</keyword>
<comment type="caution">
    <text evidence="2">The sequence shown here is derived from an EMBL/GenBank/DDBJ whole genome shotgun (WGS) entry which is preliminary data.</text>
</comment>
<feature type="region of interest" description="Disordered" evidence="1">
    <location>
        <begin position="646"/>
        <end position="692"/>
    </location>
</feature>